<proteinExistence type="predicted"/>
<dbReference type="Proteomes" id="UP000252085">
    <property type="component" value="Unassembled WGS sequence"/>
</dbReference>
<dbReference type="AlphaFoldDB" id="A0A367RGC0"/>
<reference evidence="2 3" key="1">
    <citation type="submission" date="2016-04" db="EMBL/GenBank/DDBJ databases">
        <authorList>
            <person name="Evans L.H."/>
            <person name="Alamgir A."/>
            <person name="Owens N."/>
            <person name="Weber N.D."/>
            <person name="Virtaneva K."/>
            <person name="Barbian K."/>
            <person name="Babar A."/>
            <person name="Rosenke K."/>
        </authorList>
    </citation>
    <scope>NUCLEOTIDE SEQUENCE [LARGE SCALE GENOMIC DNA]</scope>
    <source>
        <strain evidence="2">NIES-2108</strain>
    </source>
</reference>
<dbReference type="CDD" id="cd06587">
    <property type="entry name" value="VOC"/>
    <property type="match status" value="1"/>
</dbReference>
<organism evidence="2 3">
    <name type="scientific">Nostoc punctiforme NIES-2108</name>
    <dbReference type="NCBI Taxonomy" id="1356359"/>
    <lineage>
        <taxon>Bacteria</taxon>
        <taxon>Bacillati</taxon>
        <taxon>Cyanobacteriota</taxon>
        <taxon>Cyanophyceae</taxon>
        <taxon>Nostocales</taxon>
        <taxon>Nostocaceae</taxon>
        <taxon>Nostoc</taxon>
    </lineage>
</organism>
<evidence type="ECO:0000313" key="2">
    <source>
        <dbReference type="EMBL" id="RCJ35089.1"/>
    </source>
</evidence>
<dbReference type="InterPro" id="IPR037523">
    <property type="entry name" value="VOC_core"/>
</dbReference>
<dbReference type="InterPro" id="IPR004360">
    <property type="entry name" value="Glyas_Fos-R_dOase_dom"/>
</dbReference>
<gene>
    <name evidence="2" type="ORF">A6769_20260</name>
</gene>
<dbReference type="SUPFAM" id="SSF54593">
    <property type="entry name" value="Glyoxalase/Bleomycin resistance protein/Dihydroxybiphenyl dioxygenase"/>
    <property type="match status" value="1"/>
</dbReference>
<evidence type="ECO:0000259" key="1">
    <source>
        <dbReference type="PROSITE" id="PS51819"/>
    </source>
</evidence>
<comment type="caution">
    <text evidence="2">The sequence shown here is derived from an EMBL/GenBank/DDBJ whole genome shotgun (WGS) entry which is preliminary data.</text>
</comment>
<accession>A0A367RGC0</accession>
<dbReference type="Gene3D" id="3.10.180.10">
    <property type="entry name" value="2,3-Dihydroxybiphenyl 1,2-Dioxygenase, domain 1"/>
    <property type="match status" value="1"/>
</dbReference>
<name>A0A367RGC0_NOSPU</name>
<sequence length="151" mass="16669">MSLVSGIHHVAVVTADIDRFIDFYTDVFEMPVIFQETTPAFRHALLLAGSQSVLHAAEMPNNIHSSGLPDMFERGHIDHLALNAPTESAFQIIRRKLIDRGVSDGAIADLGPVLNLSFSDPDGMHIEVCLIIDASLQGFHQPRPYLEIINQ</sequence>
<dbReference type="InterPro" id="IPR029068">
    <property type="entry name" value="Glyas_Bleomycin-R_OHBP_Dase"/>
</dbReference>
<protein>
    <submittedName>
        <fullName evidence="2">Bleomycin resistance protein</fullName>
    </submittedName>
</protein>
<dbReference type="PROSITE" id="PS51819">
    <property type="entry name" value="VOC"/>
    <property type="match status" value="1"/>
</dbReference>
<dbReference type="Pfam" id="PF00903">
    <property type="entry name" value="Glyoxalase"/>
    <property type="match status" value="1"/>
</dbReference>
<dbReference type="EMBL" id="LXQE01000153">
    <property type="protein sequence ID" value="RCJ35089.1"/>
    <property type="molecule type" value="Genomic_DNA"/>
</dbReference>
<feature type="domain" description="VOC" evidence="1">
    <location>
        <begin position="6"/>
        <end position="131"/>
    </location>
</feature>
<evidence type="ECO:0000313" key="3">
    <source>
        <dbReference type="Proteomes" id="UP000252085"/>
    </source>
</evidence>